<protein>
    <recommendedName>
        <fullName evidence="2">C-type lectin domain-containing protein</fullName>
    </recommendedName>
</protein>
<reference evidence="3" key="2">
    <citation type="submission" date="2025-08" db="UniProtKB">
        <authorList>
            <consortium name="Ensembl"/>
        </authorList>
    </citation>
    <scope>IDENTIFICATION</scope>
</reference>
<sequence>MSKCIHLWSVGTRGLLLRHEQEGAGPVSLWSVSLLRHYSENMNEIMDFSTGLYTLSSCLAHEYHFVNMNKNWTEAQTYCREKYTDLATIENMEDMKRLINTVDSGYNGSAWIGLQKGEWQWSLADRDYIQGYVNWEETEPNNDGGKEDCVFMRRSGQWNDAPCNIQHFFICNGSK</sequence>
<dbReference type="InterPro" id="IPR018378">
    <property type="entry name" value="C-type_lectin_CS"/>
</dbReference>
<name>A0AAZ3PD19_ONCTS</name>
<evidence type="ECO:0000313" key="4">
    <source>
        <dbReference type="Proteomes" id="UP000694402"/>
    </source>
</evidence>
<proteinExistence type="predicted"/>
<keyword evidence="4" id="KW-1185">Reference proteome</keyword>
<dbReference type="Ensembl" id="ENSOTST00005149604.1">
    <property type="protein sequence ID" value="ENSOTSP00005114491.1"/>
    <property type="gene ID" value="ENSOTSG00005050458.1"/>
</dbReference>
<dbReference type="PROSITE" id="PS00615">
    <property type="entry name" value="C_TYPE_LECTIN_1"/>
    <property type="match status" value="1"/>
</dbReference>
<dbReference type="Proteomes" id="UP000694402">
    <property type="component" value="Unassembled WGS sequence"/>
</dbReference>
<dbReference type="InterPro" id="IPR001304">
    <property type="entry name" value="C-type_lectin-like"/>
</dbReference>
<evidence type="ECO:0000313" key="3">
    <source>
        <dbReference type="Ensembl" id="ENSOTSP00005114491.1"/>
    </source>
</evidence>
<accession>A0AAZ3PD19</accession>
<feature type="domain" description="C-type lectin" evidence="2">
    <location>
        <begin position="63"/>
        <end position="172"/>
    </location>
</feature>
<dbReference type="InterPro" id="IPR016187">
    <property type="entry name" value="CTDL_fold"/>
</dbReference>
<reference evidence="3" key="3">
    <citation type="submission" date="2025-09" db="UniProtKB">
        <authorList>
            <consortium name="Ensembl"/>
        </authorList>
    </citation>
    <scope>IDENTIFICATION</scope>
</reference>
<evidence type="ECO:0000259" key="2">
    <source>
        <dbReference type="PROSITE" id="PS50041"/>
    </source>
</evidence>
<dbReference type="GeneTree" id="ENSGT01100000263473"/>
<reference evidence="4" key="1">
    <citation type="journal article" date="2018" name="PLoS ONE">
        <title>Chinook salmon (Oncorhynchus tshawytscha) genome and transcriptome.</title>
        <authorList>
            <person name="Christensen K.A."/>
            <person name="Leong J.S."/>
            <person name="Sakhrani D."/>
            <person name="Biagi C.A."/>
            <person name="Minkley D.R."/>
            <person name="Withler R.E."/>
            <person name="Rondeau E.B."/>
            <person name="Koop B.F."/>
            <person name="Devlin R.H."/>
        </authorList>
    </citation>
    <scope>NUCLEOTIDE SEQUENCE [LARGE SCALE GENOMIC DNA]</scope>
</reference>
<dbReference type="SUPFAM" id="SSF56436">
    <property type="entry name" value="C-type lectin-like"/>
    <property type="match status" value="1"/>
</dbReference>
<dbReference type="AlphaFoldDB" id="A0AAZ3PD19"/>
<evidence type="ECO:0000256" key="1">
    <source>
        <dbReference type="ARBA" id="ARBA00023157"/>
    </source>
</evidence>
<organism evidence="3 4">
    <name type="scientific">Oncorhynchus tshawytscha</name>
    <name type="common">Chinook salmon</name>
    <name type="synonym">Salmo tshawytscha</name>
    <dbReference type="NCBI Taxonomy" id="74940"/>
    <lineage>
        <taxon>Eukaryota</taxon>
        <taxon>Metazoa</taxon>
        <taxon>Chordata</taxon>
        <taxon>Craniata</taxon>
        <taxon>Vertebrata</taxon>
        <taxon>Euteleostomi</taxon>
        <taxon>Actinopterygii</taxon>
        <taxon>Neopterygii</taxon>
        <taxon>Teleostei</taxon>
        <taxon>Protacanthopterygii</taxon>
        <taxon>Salmoniformes</taxon>
        <taxon>Salmonidae</taxon>
        <taxon>Salmoninae</taxon>
        <taxon>Oncorhynchus</taxon>
    </lineage>
</organism>
<dbReference type="Pfam" id="PF00059">
    <property type="entry name" value="Lectin_C"/>
    <property type="match status" value="1"/>
</dbReference>
<dbReference type="SMART" id="SM00034">
    <property type="entry name" value="CLECT"/>
    <property type="match status" value="1"/>
</dbReference>
<keyword evidence="1" id="KW-1015">Disulfide bond</keyword>
<dbReference type="Gene3D" id="3.10.100.10">
    <property type="entry name" value="Mannose-Binding Protein A, subunit A"/>
    <property type="match status" value="1"/>
</dbReference>
<dbReference type="PROSITE" id="PS50041">
    <property type="entry name" value="C_TYPE_LECTIN_2"/>
    <property type="match status" value="1"/>
</dbReference>
<dbReference type="InterPro" id="IPR016186">
    <property type="entry name" value="C-type_lectin-like/link_sf"/>
</dbReference>
<dbReference type="PANTHER" id="PTHR45784">
    <property type="entry name" value="C-TYPE LECTIN DOMAIN FAMILY 20 MEMBER A-RELATED"/>
    <property type="match status" value="1"/>
</dbReference>
<dbReference type="PANTHER" id="PTHR45784:SF3">
    <property type="entry name" value="C-TYPE LECTIN DOMAIN FAMILY 4 MEMBER K-LIKE-RELATED"/>
    <property type="match status" value="1"/>
</dbReference>